<dbReference type="InterPro" id="IPR034683">
    <property type="entry name" value="IspD/TarI"/>
</dbReference>
<evidence type="ECO:0000256" key="1">
    <source>
        <dbReference type="ARBA" id="ARBA00022679"/>
    </source>
</evidence>
<dbReference type="InterPro" id="IPR029044">
    <property type="entry name" value="Nucleotide-diphossugar_trans"/>
</dbReference>
<sequence>MNIALLTAAGYGTRMHQDIPKQFLHVENKPVLVYTLEAFQHHPSIDEIIVVTLSSWIDVVWAYAKQFNIDKLKIVTTGGISNQDSIYKGLCVLKDYLSEEQFNQATVMVHDGNRPLVNAEIISDNLAIYKEYGNAVAAIPCTEAVFESEDGRMSTTSINREKLLRTQTPHTYQLKQLLFYHEEAMKKGIQDTAASCMLLKELGLPSYFSKGSEENLKITTVDDLKIFKALLNTRQDEWIKK</sequence>
<gene>
    <name evidence="3" type="ORF">EB18_00214</name>
</gene>
<dbReference type="Pfam" id="PF01128">
    <property type="entry name" value="IspD"/>
    <property type="match status" value="1"/>
</dbReference>
<proteinExistence type="predicted"/>
<protein>
    <submittedName>
        <fullName evidence="3">2-C-methyl-D-erythritol 4-phosphate cytidylyltransferase</fullName>
    </submittedName>
</protein>
<name>A0A366SKI8_9ENTE</name>
<dbReference type="PANTHER" id="PTHR43015:SF1">
    <property type="entry name" value="D-RIBITOL-5-PHOSPHATE CYTIDYLYLTRANSFERASE"/>
    <property type="match status" value="1"/>
</dbReference>
<evidence type="ECO:0000313" key="3">
    <source>
        <dbReference type="EMBL" id="RBR31791.1"/>
    </source>
</evidence>
<dbReference type="Proteomes" id="UP000252800">
    <property type="component" value="Unassembled WGS sequence"/>
</dbReference>
<accession>A0A366SKI8</accession>
<organism evidence="3 4">
    <name type="scientific">Enterococcus cecorum</name>
    <dbReference type="NCBI Taxonomy" id="44008"/>
    <lineage>
        <taxon>Bacteria</taxon>
        <taxon>Bacillati</taxon>
        <taxon>Bacillota</taxon>
        <taxon>Bacilli</taxon>
        <taxon>Lactobacillales</taxon>
        <taxon>Enterococcaceae</taxon>
        <taxon>Enterococcus</taxon>
    </lineage>
</organism>
<dbReference type="GO" id="GO:0005829">
    <property type="term" value="C:cytosol"/>
    <property type="evidence" value="ECO:0007669"/>
    <property type="project" value="TreeGrafter"/>
</dbReference>
<dbReference type="AlphaFoldDB" id="A0A366SKI8"/>
<comment type="caution">
    <text evidence="3">The sequence shown here is derived from an EMBL/GenBank/DDBJ whole genome shotgun (WGS) entry which is preliminary data.</text>
</comment>
<dbReference type="SUPFAM" id="SSF53448">
    <property type="entry name" value="Nucleotide-diphospho-sugar transferases"/>
    <property type="match status" value="1"/>
</dbReference>
<dbReference type="EMBL" id="LEOY01000002">
    <property type="protein sequence ID" value="RBR31791.1"/>
    <property type="molecule type" value="Genomic_DNA"/>
</dbReference>
<dbReference type="RefSeq" id="WP_113783637.1">
    <property type="nucleotide sequence ID" value="NZ_KZ845739.1"/>
</dbReference>
<dbReference type="Gene3D" id="3.90.550.10">
    <property type="entry name" value="Spore Coat Polysaccharide Biosynthesis Protein SpsA, Chain A"/>
    <property type="match status" value="1"/>
</dbReference>
<dbReference type="PANTHER" id="PTHR43015">
    <property type="entry name" value="D-RIBITOL-5-PHOSPHATE CYTIDYLYLTRANSFERASE"/>
    <property type="match status" value="1"/>
</dbReference>
<keyword evidence="2 3" id="KW-0548">Nucleotidyltransferase</keyword>
<evidence type="ECO:0000313" key="4">
    <source>
        <dbReference type="Proteomes" id="UP000252800"/>
    </source>
</evidence>
<keyword evidence="1 3" id="KW-0808">Transferase</keyword>
<reference evidence="3 4" key="1">
    <citation type="submission" date="2015-06" db="EMBL/GenBank/DDBJ databases">
        <title>The Genome Sequence of Enterococcus cecorum 170AEA1.</title>
        <authorList>
            <consortium name="The Broad Institute Genomics Platform"/>
            <consortium name="The Broad Institute Genome Sequencing Center for Infectious Disease"/>
            <person name="Earl A.M."/>
            <person name="Van Tyne D."/>
            <person name="Lebreton F."/>
            <person name="Saavedra J.T."/>
            <person name="Gilmore M.S."/>
            <person name="Manson McGuire A."/>
            <person name="Clock S."/>
            <person name="Crupain M."/>
            <person name="Rangan U."/>
            <person name="Young S."/>
            <person name="Abouelleil A."/>
            <person name="Cao P."/>
            <person name="Chapman S.B."/>
            <person name="Griggs A."/>
            <person name="Priest M."/>
            <person name="Shea T."/>
            <person name="Wortman J."/>
            <person name="Nusbaum C."/>
            <person name="Birren B."/>
        </authorList>
    </citation>
    <scope>NUCLEOTIDE SEQUENCE [LARGE SCALE GENOMIC DNA]</scope>
    <source>
        <strain evidence="3 4">170AEA1</strain>
    </source>
</reference>
<evidence type="ECO:0000256" key="2">
    <source>
        <dbReference type="ARBA" id="ARBA00022695"/>
    </source>
</evidence>
<dbReference type="GO" id="GO:0070567">
    <property type="term" value="F:cytidylyltransferase activity"/>
    <property type="evidence" value="ECO:0007669"/>
    <property type="project" value="InterPro"/>
</dbReference>
<dbReference type="CDD" id="cd02516">
    <property type="entry name" value="CDP-ME_synthetase"/>
    <property type="match status" value="1"/>
</dbReference>